<dbReference type="Proteomes" id="UP000265692">
    <property type="component" value="Unassembled WGS sequence"/>
</dbReference>
<name>A0A396SGB0_9BACL</name>
<evidence type="ECO:0000313" key="1">
    <source>
        <dbReference type="EMBL" id="RHW39318.1"/>
    </source>
</evidence>
<accession>A0A396SGB0</accession>
<comment type="caution">
    <text evidence="1">The sequence shown here is derived from an EMBL/GenBank/DDBJ whole genome shotgun (WGS) entry which is preliminary data.</text>
</comment>
<proteinExistence type="predicted"/>
<keyword evidence="2" id="KW-1185">Reference proteome</keyword>
<dbReference type="EMBL" id="QWEI01000001">
    <property type="protein sequence ID" value="RHW39318.1"/>
    <property type="molecule type" value="Genomic_DNA"/>
</dbReference>
<sequence>MSQPVESRLRFFYCPAAAANSLATSTLFTKAKSAFLSESPVSVGAERAASAFLVQLRTLAPRQLRCFLQGQKAPFCQPLQLLSELASVLRFSF</sequence>
<gene>
    <name evidence="1" type="ORF">D1B33_00255</name>
</gene>
<dbReference type="AlphaFoldDB" id="A0A396SGB0"/>
<reference evidence="1 2" key="1">
    <citation type="submission" date="2018-08" db="EMBL/GenBank/DDBJ databases">
        <title>Lysinibacillus sp. YLB-03 draft genome sequence.</title>
        <authorList>
            <person name="Yu L."/>
        </authorList>
    </citation>
    <scope>NUCLEOTIDE SEQUENCE [LARGE SCALE GENOMIC DNA]</scope>
    <source>
        <strain evidence="1 2">YLB-03</strain>
    </source>
</reference>
<protein>
    <submittedName>
        <fullName evidence="1">Uncharacterized protein</fullName>
    </submittedName>
</protein>
<evidence type="ECO:0000313" key="2">
    <source>
        <dbReference type="Proteomes" id="UP000265692"/>
    </source>
</evidence>
<organism evidence="1 2">
    <name type="scientific">Ureibacillus yapensis</name>
    <dbReference type="NCBI Taxonomy" id="2304605"/>
    <lineage>
        <taxon>Bacteria</taxon>
        <taxon>Bacillati</taxon>
        <taxon>Bacillota</taxon>
        <taxon>Bacilli</taxon>
        <taxon>Bacillales</taxon>
        <taxon>Caryophanaceae</taxon>
        <taxon>Ureibacillus</taxon>
    </lineage>
</organism>